<dbReference type="AlphaFoldDB" id="A0ABD0M6X1"/>
<gene>
    <name evidence="2" type="ORF">BaRGS_00001342</name>
</gene>
<proteinExistence type="predicted"/>
<evidence type="ECO:0000313" key="3">
    <source>
        <dbReference type="Proteomes" id="UP001519460"/>
    </source>
</evidence>
<protein>
    <submittedName>
        <fullName evidence="2">Uncharacterized protein</fullName>
    </submittedName>
</protein>
<dbReference type="Proteomes" id="UP001519460">
    <property type="component" value="Unassembled WGS sequence"/>
</dbReference>
<evidence type="ECO:0000256" key="1">
    <source>
        <dbReference type="SAM" id="MobiDB-lite"/>
    </source>
</evidence>
<feature type="non-terminal residue" evidence="2">
    <location>
        <position position="63"/>
    </location>
</feature>
<name>A0ABD0M6X1_9CAEN</name>
<keyword evidence="3" id="KW-1185">Reference proteome</keyword>
<organism evidence="2 3">
    <name type="scientific">Batillaria attramentaria</name>
    <dbReference type="NCBI Taxonomy" id="370345"/>
    <lineage>
        <taxon>Eukaryota</taxon>
        <taxon>Metazoa</taxon>
        <taxon>Spiralia</taxon>
        <taxon>Lophotrochozoa</taxon>
        <taxon>Mollusca</taxon>
        <taxon>Gastropoda</taxon>
        <taxon>Caenogastropoda</taxon>
        <taxon>Sorbeoconcha</taxon>
        <taxon>Cerithioidea</taxon>
        <taxon>Batillariidae</taxon>
        <taxon>Batillaria</taxon>
    </lineage>
</organism>
<dbReference type="EMBL" id="JACVVK020000004">
    <property type="protein sequence ID" value="KAK7507407.1"/>
    <property type="molecule type" value="Genomic_DNA"/>
</dbReference>
<feature type="region of interest" description="Disordered" evidence="1">
    <location>
        <begin position="17"/>
        <end position="36"/>
    </location>
</feature>
<reference evidence="2 3" key="1">
    <citation type="journal article" date="2023" name="Sci. Data">
        <title>Genome assembly of the Korean intertidal mud-creeper Batillaria attramentaria.</title>
        <authorList>
            <person name="Patra A.K."/>
            <person name="Ho P.T."/>
            <person name="Jun S."/>
            <person name="Lee S.J."/>
            <person name="Kim Y."/>
            <person name="Won Y.J."/>
        </authorList>
    </citation>
    <scope>NUCLEOTIDE SEQUENCE [LARGE SCALE GENOMIC DNA]</scope>
    <source>
        <strain evidence="2">Wonlab-2016</strain>
    </source>
</reference>
<accession>A0ABD0M6X1</accession>
<sequence length="63" mass="7139">MWFGLQALDTKWVRLPPTSSRRQHKPGSSLYRFRHTGKKRTGEDLAGALLTLHKDSSNFGALD</sequence>
<evidence type="ECO:0000313" key="2">
    <source>
        <dbReference type="EMBL" id="KAK7507407.1"/>
    </source>
</evidence>
<comment type="caution">
    <text evidence="2">The sequence shown here is derived from an EMBL/GenBank/DDBJ whole genome shotgun (WGS) entry which is preliminary data.</text>
</comment>